<dbReference type="PANTHER" id="PTHR24220:SF689">
    <property type="entry name" value="LIPOPROTEIN-RELEASING SYSTEM ATP-BINDING PROTEIN LOLD"/>
    <property type="match status" value="1"/>
</dbReference>
<dbReference type="InterPro" id="IPR027417">
    <property type="entry name" value="P-loop_NTPase"/>
</dbReference>
<evidence type="ECO:0000313" key="6">
    <source>
        <dbReference type="EMBL" id="TDE41391.1"/>
    </source>
</evidence>
<keyword evidence="3" id="KW-0547">Nucleotide-binding</keyword>
<comment type="caution">
    <text evidence="6">The sequence shown here is derived from an EMBL/GenBank/DDBJ whole genome shotgun (WGS) entry which is preliminary data.</text>
</comment>
<protein>
    <submittedName>
        <fullName evidence="6">ABC transporter ATP-binding protein</fullName>
    </submittedName>
</protein>
<evidence type="ECO:0000256" key="2">
    <source>
        <dbReference type="ARBA" id="ARBA00022448"/>
    </source>
</evidence>
<dbReference type="FunFam" id="3.40.50.300:FF:000032">
    <property type="entry name" value="Export ABC transporter ATP-binding protein"/>
    <property type="match status" value="1"/>
</dbReference>
<dbReference type="InterPro" id="IPR015854">
    <property type="entry name" value="ABC_transpr_LolD-like"/>
</dbReference>
<accession>A0A4R5F1R8</accession>
<dbReference type="GO" id="GO:0005886">
    <property type="term" value="C:plasma membrane"/>
    <property type="evidence" value="ECO:0007669"/>
    <property type="project" value="TreeGrafter"/>
</dbReference>
<proteinExistence type="inferred from homology"/>
<dbReference type="InterPro" id="IPR003439">
    <property type="entry name" value="ABC_transporter-like_ATP-bd"/>
</dbReference>
<name>A0A4R5F1R8_9ACTN</name>
<sequence length="228" mass="23936">MRLKAEGLAKVYPLPSGGTVDILSDASLTVETGEIVAVQGASGSGKSTLLALLGLLDTPDAGEISIDDACVNRLPENRRSDLRAKKLGFVFQNYSLLPHLSARENVELPLMHGPRMARSQARAAVLDCLDAVGLAGRADARPRQLSGGEQQRVAIARALVRGPAVVLADEPTGALDTGTADRVLDLLCSVATEAGAALLLVTHDPNVARRADRALFLRDGVLERTSCA</sequence>
<keyword evidence="7" id="KW-1185">Reference proteome</keyword>
<organism evidence="6 7">
    <name type="scientific">Nonomuraea mesophila</name>
    <dbReference type="NCBI Taxonomy" id="2530382"/>
    <lineage>
        <taxon>Bacteria</taxon>
        <taxon>Bacillati</taxon>
        <taxon>Actinomycetota</taxon>
        <taxon>Actinomycetes</taxon>
        <taxon>Streptosporangiales</taxon>
        <taxon>Streptosporangiaceae</taxon>
        <taxon>Nonomuraea</taxon>
    </lineage>
</organism>
<dbReference type="InterPro" id="IPR017911">
    <property type="entry name" value="MacB-like_ATP-bd"/>
</dbReference>
<dbReference type="AlphaFoldDB" id="A0A4R5F1R8"/>
<dbReference type="GO" id="GO:0016887">
    <property type="term" value="F:ATP hydrolysis activity"/>
    <property type="evidence" value="ECO:0007669"/>
    <property type="project" value="InterPro"/>
</dbReference>
<dbReference type="SUPFAM" id="SSF52540">
    <property type="entry name" value="P-loop containing nucleoside triphosphate hydrolases"/>
    <property type="match status" value="1"/>
</dbReference>
<evidence type="ECO:0000256" key="1">
    <source>
        <dbReference type="ARBA" id="ARBA00005417"/>
    </source>
</evidence>
<dbReference type="PANTHER" id="PTHR24220">
    <property type="entry name" value="IMPORT ATP-BINDING PROTEIN"/>
    <property type="match status" value="1"/>
</dbReference>
<dbReference type="SMART" id="SM00382">
    <property type="entry name" value="AAA"/>
    <property type="match status" value="1"/>
</dbReference>
<dbReference type="PROSITE" id="PS50893">
    <property type="entry name" value="ABC_TRANSPORTER_2"/>
    <property type="match status" value="1"/>
</dbReference>
<dbReference type="PROSITE" id="PS00211">
    <property type="entry name" value="ABC_TRANSPORTER_1"/>
    <property type="match status" value="1"/>
</dbReference>
<feature type="domain" description="ABC transporter" evidence="5">
    <location>
        <begin position="3"/>
        <end position="228"/>
    </location>
</feature>
<dbReference type="GO" id="GO:0022857">
    <property type="term" value="F:transmembrane transporter activity"/>
    <property type="evidence" value="ECO:0007669"/>
    <property type="project" value="UniProtKB-ARBA"/>
</dbReference>
<dbReference type="Gene3D" id="3.40.50.300">
    <property type="entry name" value="P-loop containing nucleotide triphosphate hydrolases"/>
    <property type="match status" value="1"/>
</dbReference>
<dbReference type="RefSeq" id="WP_132635319.1">
    <property type="nucleotide sequence ID" value="NZ_SMLD01000099.1"/>
</dbReference>
<dbReference type="CDD" id="cd03255">
    <property type="entry name" value="ABC_MJ0796_LolCDE_FtsE"/>
    <property type="match status" value="1"/>
</dbReference>
<dbReference type="InterPro" id="IPR003593">
    <property type="entry name" value="AAA+_ATPase"/>
</dbReference>
<dbReference type="Proteomes" id="UP000295136">
    <property type="component" value="Unassembled WGS sequence"/>
</dbReference>
<reference evidence="6 7" key="1">
    <citation type="submission" date="2019-03" db="EMBL/GenBank/DDBJ databases">
        <title>Draft genome sequences of novel Actinobacteria.</title>
        <authorList>
            <person name="Sahin N."/>
            <person name="Ay H."/>
            <person name="Saygin H."/>
        </authorList>
    </citation>
    <scope>NUCLEOTIDE SEQUENCE [LARGE SCALE GENOMIC DNA]</scope>
    <source>
        <strain evidence="6 7">6K102</strain>
    </source>
</reference>
<evidence type="ECO:0000256" key="4">
    <source>
        <dbReference type="ARBA" id="ARBA00022840"/>
    </source>
</evidence>
<evidence type="ECO:0000313" key="7">
    <source>
        <dbReference type="Proteomes" id="UP000295136"/>
    </source>
</evidence>
<evidence type="ECO:0000256" key="3">
    <source>
        <dbReference type="ARBA" id="ARBA00022741"/>
    </source>
</evidence>
<evidence type="ECO:0000259" key="5">
    <source>
        <dbReference type="PROSITE" id="PS50893"/>
    </source>
</evidence>
<comment type="similarity">
    <text evidence="1">Belongs to the ABC transporter superfamily.</text>
</comment>
<dbReference type="InterPro" id="IPR017871">
    <property type="entry name" value="ABC_transporter-like_CS"/>
</dbReference>
<keyword evidence="2" id="KW-0813">Transport</keyword>
<dbReference type="GO" id="GO:0098796">
    <property type="term" value="C:membrane protein complex"/>
    <property type="evidence" value="ECO:0007669"/>
    <property type="project" value="UniProtKB-ARBA"/>
</dbReference>
<keyword evidence="4 6" id="KW-0067">ATP-binding</keyword>
<dbReference type="Pfam" id="PF00005">
    <property type="entry name" value="ABC_tran"/>
    <property type="match status" value="1"/>
</dbReference>
<gene>
    <name evidence="6" type="ORF">E1295_30380</name>
</gene>
<dbReference type="GO" id="GO:0005524">
    <property type="term" value="F:ATP binding"/>
    <property type="evidence" value="ECO:0007669"/>
    <property type="project" value="UniProtKB-KW"/>
</dbReference>
<dbReference type="EMBL" id="SMLD01000099">
    <property type="protein sequence ID" value="TDE41391.1"/>
    <property type="molecule type" value="Genomic_DNA"/>
</dbReference>